<dbReference type="AlphaFoldDB" id="A0AAE0F213"/>
<dbReference type="Gene3D" id="2.115.10.20">
    <property type="entry name" value="Glycosyl hydrolase domain, family 43"/>
    <property type="match status" value="1"/>
</dbReference>
<evidence type="ECO:0000313" key="5">
    <source>
        <dbReference type="Proteomes" id="UP001190700"/>
    </source>
</evidence>
<evidence type="ECO:0000256" key="1">
    <source>
        <dbReference type="ARBA" id="ARBA00009865"/>
    </source>
</evidence>
<sequence length="247" mass="27911">MQQEYVMWMHIDVMDYKAARTGVAVSKTPEGPFRYLGSVRPDGQESRDMTVFKDPINSGVAWLIYSSEDNMVMHVAALTPDFRATNGTMERILINSQREAPAVFSDGRSYYMITSGCTGWAPNAAEVFVASHMLGPWHSLGDPSRGANAAVRSTTFHSQPAFVIPLQDLARPDPALEGRFILMADRWNSHNLGASRYVWLPMVVREVDSDSALLKRAHEDEHKLWHTVVVRWHERWSIGAELLQEPR</sequence>
<dbReference type="GO" id="GO:0005975">
    <property type="term" value="P:carbohydrate metabolic process"/>
    <property type="evidence" value="ECO:0007669"/>
    <property type="project" value="InterPro"/>
</dbReference>
<dbReference type="PANTHER" id="PTHR22925:SF3">
    <property type="entry name" value="GLYCOSYL HYDROLASE FAMILY PROTEIN 43"/>
    <property type="match status" value="1"/>
</dbReference>
<name>A0AAE0F213_9CHLO</name>
<dbReference type="InterPro" id="IPR006710">
    <property type="entry name" value="Glyco_hydro_43"/>
</dbReference>
<keyword evidence="2" id="KW-0378">Hydrolase</keyword>
<dbReference type="EMBL" id="LGRX02027720">
    <property type="protein sequence ID" value="KAK3248903.1"/>
    <property type="molecule type" value="Genomic_DNA"/>
</dbReference>
<gene>
    <name evidence="4" type="ORF">CYMTET_41651</name>
</gene>
<keyword evidence="3" id="KW-0326">Glycosidase</keyword>
<dbReference type="Proteomes" id="UP001190700">
    <property type="component" value="Unassembled WGS sequence"/>
</dbReference>
<accession>A0AAE0F213</accession>
<evidence type="ECO:0000256" key="2">
    <source>
        <dbReference type="ARBA" id="ARBA00022801"/>
    </source>
</evidence>
<organism evidence="4 5">
    <name type="scientific">Cymbomonas tetramitiformis</name>
    <dbReference type="NCBI Taxonomy" id="36881"/>
    <lineage>
        <taxon>Eukaryota</taxon>
        <taxon>Viridiplantae</taxon>
        <taxon>Chlorophyta</taxon>
        <taxon>Pyramimonadophyceae</taxon>
        <taxon>Pyramimonadales</taxon>
        <taxon>Pyramimonadaceae</taxon>
        <taxon>Cymbomonas</taxon>
    </lineage>
</organism>
<dbReference type="Pfam" id="PF04616">
    <property type="entry name" value="Glyco_hydro_43"/>
    <property type="match status" value="1"/>
</dbReference>
<dbReference type="PANTHER" id="PTHR22925">
    <property type="entry name" value="GLYCOSYL HYDROLASE 43 FAMILY MEMBER"/>
    <property type="match status" value="1"/>
</dbReference>
<comment type="caution">
    <text evidence="4">The sequence shown here is derived from an EMBL/GenBank/DDBJ whole genome shotgun (WGS) entry which is preliminary data.</text>
</comment>
<comment type="similarity">
    <text evidence="1">Belongs to the glycosyl hydrolase 43 family.</text>
</comment>
<proteinExistence type="inferred from homology"/>
<evidence type="ECO:0000256" key="3">
    <source>
        <dbReference type="ARBA" id="ARBA00023295"/>
    </source>
</evidence>
<dbReference type="GO" id="GO:0004553">
    <property type="term" value="F:hydrolase activity, hydrolyzing O-glycosyl compounds"/>
    <property type="evidence" value="ECO:0007669"/>
    <property type="project" value="InterPro"/>
</dbReference>
<keyword evidence="5" id="KW-1185">Reference proteome</keyword>
<protein>
    <submittedName>
        <fullName evidence="4">Uncharacterized protein</fullName>
    </submittedName>
</protein>
<evidence type="ECO:0000313" key="4">
    <source>
        <dbReference type="EMBL" id="KAK3248903.1"/>
    </source>
</evidence>
<dbReference type="SUPFAM" id="SSF75005">
    <property type="entry name" value="Arabinanase/levansucrase/invertase"/>
    <property type="match status" value="1"/>
</dbReference>
<dbReference type="InterPro" id="IPR023296">
    <property type="entry name" value="Glyco_hydro_beta-prop_sf"/>
</dbReference>
<reference evidence="4 5" key="1">
    <citation type="journal article" date="2015" name="Genome Biol. Evol.">
        <title>Comparative Genomics of a Bacterivorous Green Alga Reveals Evolutionary Causalities and Consequences of Phago-Mixotrophic Mode of Nutrition.</title>
        <authorList>
            <person name="Burns J.A."/>
            <person name="Paasch A."/>
            <person name="Narechania A."/>
            <person name="Kim E."/>
        </authorList>
    </citation>
    <scope>NUCLEOTIDE SEQUENCE [LARGE SCALE GENOMIC DNA]</scope>
    <source>
        <strain evidence="4 5">PLY_AMNH</strain>
    </source>
</reference>